<dbReference type="Pfam" id="PF03081">
    <property type="entry name" value="Exo70_C"/>
    <property type="match status" value="1"/>
</dbReference>
<dbReference type="InterPro" id="IPR004140">
    <property type="entry name" value="Exo70"/>
</dbReference>
<dbReference type="AlphaFoldDB" id="A0ABD1MNU5"/>
<dbReference type="GO" id="GO:0005524">
    <property type="term" value="F:ATP binding"/>
    <property type="evidence" value="ECO:0007669"/>
    <property type="project" value="UniProtKB-KW"/>
</dbReference>
<keyword evidence="10" id="KW-1185">Reference proteome</keyword>
<evidence type="ECO:0000256" key="7">
    <source>
        <dbReference type="RuleBase" id="RU365026"/>
    </source>
</evidence>
<dbReference type="GO" id="GO:0015031">
    <property type="term" value="P:protein transport"/>
    <property type="evidence" value="ECO:0007669"/>
    <property type="project" value="UniProtKB-KW"/>
</dbReference>
<dbReference type="Gene3D" id="1.20.1280.170">
    <property type="entry name" value="Exocyst complex component Exo70"/>
    <property type="match status" value="1"/>
</dbReference>
<dbReference type="PANTHER" id="PTHR12542">
    <property type="entry name" value="EXOCYST COMPLEX PROTEIN EXO70"/>
    <property type="match status" value="1"/>
</dbReference>
<organism evidence="9 10">
    <name type="scientific">Flemingia macrophylla</name>
    <dbReference type="NCBI Taxonomy" id="520843"/>
    <lineage>
        <taxon>Eukaryota</taxon>
        <taxon>Viridiplantae</taxon>
        <taxon>Streptophyta</taxon>
        <taxon>Embryophyta</taxon>
        <taxon>Tracheophyta</taxon>
        <taxon>Spermatophyta</taxon>
        <taxon>Magnoliopsida</taxon>
        <taxon>eudicotyledons</taxon>
        <taxon>Gunneridae</taxon>
        <taxon>Pentapetalae</taxon>
        <taxon>rosids</taxon>
        <taxon>fabids</taxon>
        <taxon>Fabales</taxon>
        <taxon>Fabaceae</taxon>
        <taxon>Papilionoideae</taxon>
        <taxon>50 kb inversion clade</taxon>
        <taxon>NPAAA clade</taxon>
        <taxon>indigoferoid/millettioid clade</taxon>
        <taxon>Phaseoleae</taxon>
        <taxon>Flemingia</taxon>
    </lineage>
</organism>
<dbReference type="GO" id="GO:0006887">
    <property type="term" value="P:exocytosis"/>
    <property type="evidence" value="ECO:0007669"/>
    <property type="project" value="UniProtKB-KW"/>
</dbReference>
<accession>A0ABD1MNU5</accession>
<evidence type="ECO:0000256" key="2">
    <source>
        <dbReference type="ARBA" id="ARBA00022448"/>
    </source>
</evidence>
<name>A0ABD1MNU5_9FABA</name>
<evidence type="ECO:0000313" key="10">
    <source>
        <dbReference type="Proteomes" id="UP001603857"/>
    </source>
</evidence>
<feature type="domain" description="Exocyst complex subunit Exo70 C-terminal" evidence="8">
    <location>
        <begin position="295"/>
        <end position="632"/>
    </location>
</feature>
<protein>
    <recommendedName>
        <fullName evidence="7">Exocyst subunit Exo70 family protein</fullName>
    </recommendedName>
</protein>
<dbReference type="InterPro" id="IPR029056">
    <property type="entry name" value="Ribokinase-like"/>
</dbReference>
<evidence type="ECO:0000256" key="4">
    <source>
        <dbReference type="ARBA" id="ARBA00022741"/>
    </source>
</evidence>
<keyword evidence="6" id="KW-0067">ATP-binding</keyword>
<keyword evidence="5" id="KW-0418">Kinase</keyword>
<dbReference type="InterPro" id="IPR023314">
    <property type="entry name" value="Myo_inos_IolC-like_sf"/>
</dbReference>
<comment type="similarity">
    <text evidence="1 7">Belongs to the EXO70 family.</text>
</comment>
<keyword evidence="7" id="KW-0653">Protein transport</keyword>
<keyword evidence="2 7" id="KW-0813">Transport</keyword>
<keyword evidence="3" id="KW-0808">Transferase</keyword>
<keyword evidence="4" id="KW-0547">Nucleotide-binding</keyword>
<dbReference type="Gene3D" id="2.20.150.10">
    <property type="entry name" value="putative 5-dehydro-2- deoxygluconokinase"/>
    <property type="match status" value="1"/>
</dbReference>
<dbReference type="InterPro" id="IPR016159">
    <property type="entry name" value="Cullin_repeat-like_dom_sf"/>
</dbReference>
<evidence type="ECO:0000256" key="3">
    <source>
        <dbReference type="ARBA" id="ARBA00022679"/>
    </source>
</evidence>
<evidence type="ECO:0000259" key="8">
    <source>
        <dbReference type="Pfam" id="PF03081"/>
    </source>
</evidence>
<reference evidence="9 10" key="1">
    <citation type="submission" date="2024-08" db="EMBL/GenBank/DDBJ databases">
        <title>Insights into the chromosomal genome structure of Flemingia macrophylla.</title>
        <authorList>
            <person name="Ding Y."/>
            <person name="Zhao Y."/>
            <person name="Bi W."/>
            <person name="Wu M."/>
            <person name="Zhao G."/>
            <person name="Gong Y."/>
            <person name="Li W."/>
            <person name="Zhang P."/>
        </authorList>
    </citation>
    <scope>NUCLEOTIDE SEQUENCE [LARGE SCALE GENOMIC DNA]</scope>
    <source>
        <strain evidence="9">DYQJB</strain>
        <tissue evidence="9">Leaf</tissue>
    </source>
</reference>
<dbReference type="Proteomes" id="UP001603857">
    <property type="component" value="Unassembled WGS sequence"/>
</dbReference>
<sequence length="817" mass="93030">MAPEDPTLLKLHSACSDLKTLLRASEQIEDNLAKTEATFDALQGSLSVASRRLLPLQSLAMSRKALDTRITRAVSPALALLDMFKATESLQGRLLELAARLAAERSRRGRVERLAEYVACVEEVAEGINAICEEVEVVVHRLQEVVEFIGRTKAADQERSGRLREALLTLKALYESEVDGMRFEGLLDQALLHVQDEFEGLLLRIKHRSVRDLLHHPGTERDFASDVEVQVLRRISTTLVANDCLDICIDIYVKARYRRAAKALMKLNPDYLRTYTTEGIDEMEWETLETAITLWIQHLEVAVKKVLLSEKKLCERVLGDFMEGLVWPECFIKISDKIMAVFFRFGEGVARSSKEPQKLFKLLDMFESLEKLKPEMPQIFEGESGADICTRFRELEKLIVDASSKVFWEFGLQIEGNIDALPPPQDGSVPKLVRYAINYLKYLTAVNYKASMVKVLRTQQTWKGVDGDGTDEDLLRHAISNVMEALQRNIESKRSCCRDKVLVHVFTMNTYWYIYMRTKNTELGEVLGEKCMREGYKAVAEESAYMYQKQAWGGLVRVLDVEGVREEGKGSVGRVVSEKIEAFLKGLNEVCERHRGVYSIPDVDLREQMREATVRLVVPAYGEFLEAYSGLVQRKGYPSVERLKGLVGKAFDGRMKKRRSASGDWYNVARNSASSERDVRSGGGSNKFGHITLLYDIIFDEGTRTALAFVTVHADDKREFMFYRNPSADMFLCLNELNLKLIRFVSTCPMSTPLLRFTLMVEGGGRMVVLPHRRRGGRRRARGGERRRRWWTVEEEVEVADGGVSKNKARQEKKKKR</sequence>
<dbReference type="Gene3D" id="3.40.1190.20">
    <property type="match status" value="1"/>
</dbReference>
<comment type="caution">
    <text evidence="9">The sequence shown here is derived from an EMBL/GenBank/DDBJ whole genome shotgun (WGS) entry which is preliminary data.</text>
</comment>
<dbReference type="PANTHER" id="PTHR12542:SF90">
    <property type="entry name" value="EXOCYST COMPLEX COMPONENT EXO70I"/>
    <property type="match status" value="1"/>
</dbReference>
<dbReference type="GO" id="GO:0016301">
    <property type="term" value="F:kinase activity"/>
    <property type="evidence" value="ECO:0007669"/>
    <property type="project" value="UniProtKB-KW"/>
</dbReference>
<comment type="function">
    <text evidence="7">Component of the exocyst complex.</text>
</comment>
<dbReference type="SUPFAM" id="SSF53613">
    <property type="entry name" value="Ribokinase-like"/>
    <property type="match status" value="1"/>
</dbReference>
<dbReference type="InterPro" id="IPR046364">
    <property type="entry name" value="Exo70_C"/>
</dbReference>
<dbReference type="SUPFAM" id="SSF74788">
    <property type="entry name" value="Cullin repeat-like"/>
    <property type="match status" value="1"/>
</dbReference>
<dbReference type="EMBL" id="JBGMDY010000004">
    <property type="protein sequence ID" value="KAL2337481.1"/>
    <property type="molecule type" value="Genomic_DNA"/>
</dbReference>
<gene>
    <name evidence="9" type="ORF">Fmac_011927</name>
</gene>
<evidence type="ECO:0000256" key="1">
    <source>
        <dbReference type="ARBA" id="ARBA00006756"/>
    </source>
</evidence>
<evidence type="ECO:0000313" key="9">
    <source>
        <dbReference type="EMBL" id="KAL2337481.1"/>
    </source>
</evidence>
<evidence type="ECO:0000256" key="6">
    <source>
        <dbReference type="ARBA" id="ARBA00022840"/>
    </source>
</evidence>
<evidence type="ECO:0000256" key="5">
    <source>
        <dbReference type="ARBA" id="ARBA00022777"/>
    </source>
</evidence>
<proteinExistence type="inferred from homology"/>
<keyword evidence="7" id="KW-0268">Exocytosis</keyword>